<reference evidence="2" key="1">
    <citation type="submission" date="2020-11" db="EMBL/GenBank/DDBJ databases">
        <authorList>
            <consortium name="DOE Joint Genome Institute"/>
            <person name="Ahrendt S."/>
            <person name="Riley R."/>
            <person name="Andreopoulos W."/>
            <person name="Labutti K."/>
            <person name="Pangilinan J."/>
            <person name="Ruiz-Duenas F.J."/>
            <person name="Barrasa J.M."/>
            <person name="Sanchez-Garcia M."/>
            <person name="Camarero S."/>
            <person name="Miyauchi S."/>
            <person name="Serrano A."/>
            <person name="Linde D."/>
            <person name="Babiker R."/>
            <person name="Drula E."/>
            <person name="Ayuso-Fernandez I."/>
            <person name="Pacheco R."/>
            <person name="Padilla G."/>
            <person name="Ferreira P."/>
            <person name="Barriuso J."/>
            <person name="Kellner H."/>
            <person name="Castanera R."/>
            <person name="Alfaro M."/>
            <person name="Ramirez L."/>
            <person name="Pisabarro A.G."/>
            <person name="Kuo A."/>
            <person name="Tritt A."/>
            <person name="Lipzen A."/>
            <person name="He G."/>
            <person name="Yan M."/>
            <person name="Ng V."/>
            <person name="Cullen D."/>
            <person name="Martin F."/>
            <person name="Rosso M.-N."/>
            <person name="Henrissat B."/>
            <person name="Hibbett D."/>
            <person name="Martinez A.T."/>
            <person name="Grigoriev I.V."/>
        </authorList>
    </citation>
    <scope>NUCLEOTIDE SEQUENCE</scope>
    <source>
        <strain evidence="2">AH 40177</strain>
    </source>
</reference>
<sequence>MSSSNNDLLLANKTPTDVAVPSDDAGTEEAKAAVDVNGTVHFTSSGGEYRVKAAVDVDDKVHFTGGGEQHLTPEAGTKGFLHSTGTVKIDDTVWYTDLYAYRHFNSSEVTLILIHSGHCTGKGVFGIRTIPSSTRSNNYPATYDQDLGDSRYSYRINESRDINMLSRDGKNPIPVNLSYKEEFITGKMDASADSFCKYDSGSENFNAMTILSVFFEVGESFQIGFGFNQKFNYIPPFYV</sequence>
<dbReference type="AlphaFoldDB" id="A0A9P5PXT4"/>
<proteinExistence type="predicted"/>
<feature type="region of interest" description="Disordered" evidence="1">
    <location>
        <begin position="1"/>
        <end position="23"/>
    </location>
</feature>
<accession>A0A9P5PXT4</accession>
<evidence type="ECO:0000313" key="2">
    <source>
        <dbReference type="EMBL" id="KAF9070015.1"/>
    </source>
</evidence>
<gene>
    <name evidence="2" type="ORF">BDP27DRAFT_1402283</name>
</gene>
<keyword evidence="3" id="KW-1185">Reference proteome</keyword>
<dbReference type="EMBL" id="JADNRY010000045">
    <property type="protein sequence ID" value="KAF9070015.1"/>
    <property type="molecule type" value="Genomic_DNA"/>
</dbReference>
<dbReference type="OrthoDB" id="3003360at2759"/>
<dbReference type="Proteomes" id="UP000772434">
    <property type="component" value="Unassembled WGS sequence"/>
</dbReference>
<evidence type="ECO:0000313" key="3">
    <source>
        <dbReference type="Proteomes" id="UP000772434"/>
    </source>
</evidence>
<comment type="caution">
    <text evidence="2">The sequence shown here is derived from an EMBL/GenBank/DDBJ whole genome shotgun (WGS) entry which is preliminary data.</text>
</comment>
<protein>
    <submittedName>
        <fullName evidence="2">Uncharacterized protein</fullName>
    </submittedName>
</protein>
<evidence type="ECO:0000256" key="1">
    <source>
        <dbReference type="SAM" id="MobiDB-lite"/>
    </source>
</evidence>
<name>A0A9P5PXT4_9AGAR</name>
<organism evidence="2 3">
    <name type="scientific">Rhodocollybia butyracea</name>
    <dbReference type="NCBI Taxonomy" id="206335"/>
    <lineage>
        <taxon>Eukaryota</taxon>
        <taxon>Fungi</taxon>
        <taxon>Dikarya</taxon>
        <taxon>Basidiomycota</taxon>
        <taxon>Agaricomycotina</taxon>
        <taxon>Agaricomycetes</taxon>
        <taxon>Agaricomycetidae</taxon>
        <taxon>Agaricales</taxon>
        <taxon>Marasmiineae</taxon>
        <taxon>Omphalotaceae</taxon>
        <taxon>Rhodocollybia</taxon>
    </lineage>
</organism>